<feature type="domain" description="HTH marR-type" evidence="4">
    <location>
        <begin position="4"/>
        <end position="145"/>
    </location>
</feature>
<organism evidence="5 6">
    <name type="scientific">Maridesulfovibrio salexigens (strain ATCC 14822 / DSM 2638 / NCIMB 8403 / VKM B-1763)</name>
    <name type="common">Desulfovibrio salexigens</name>
    <dbReference type="NCBI Taxonomy" id="526222"/>
    <lineage>
        <taxon>Bacteria</taxon>
        <taxon>Pseudomonadati</taxon>
        <taxon>Thermodesulfobacteriota</taxon>
        <taxon>Desulfovibrionia</taxon>
        <taxon>Desulfovibrionales</taxon>
        <taxon>Desulfovibrionaceae</taxon>
        <taxon>Maridesulfovibrio</taxon>
    </lineage>
</organism>
<keyword evidence="1" id="KW-0805">Transcription regulation</keyword>
<proteinExistence type="predicted"/>
<dbReference type="PANTHER" id="PTHR35790">
    <property type="entry name" value="HTH-TYPE TRANSCRIPTIONAL REGULATOR PCHR"/>
    <property type="match status" value="1"/>
</dbReference>
<dbReference type="PROSITE" id="PS50995">
    <property type="entry name" value="HTH_MARR_2"/>
    <property type="match status" value="1"/>
</dbReference>
<dbReference type="SUPFAM" id="SSF46785">
    <property type="entry name" value="Winged helix' DNA-binding domain"/>
    <property type="match status" value="1"/>
</dbReference>
<evidence type="ECO:0000256" key="1">
    <source>
        <dbReference type="ARBA" id="ARBA00023015"/>
    </source>
</evidence>
<dbReference type="EMBL" id="CP001649">
    <property type="protein sequence ID" value="ACS79038.1"/>
    <property type="molecule type" value="Genomic_DNA"/>
</dbReference>
<evidence type="ECO:0000256" key="3">
    <source>
        <dbReference type="ARBA" id="ARBA00023163"/>
    </source>
</evidence>
<evidence type="ECO:0000259" key="4">
    <source>
        <dbReference type="PROSITE" id="PS50995"/>
    </source>
</evidence>
<dbReference type="InterPro" id="IPR000835">
    <property type="entry name" value="HTH_MarR-typ"/>
</dbReference>
<keyword evidence="2" id="KW-0238">DNA-binding</keyword>
<name>C6C0A4_MARSD</name>
<dbReference type="Gene3D" id="1.10.10.10">
    <property type="entry name" value="Winged helix-like DNA-binding domain superfamily/Winged helix DNA-binding domain"/>
    <property type="match status" value="1"/>
</dbReference>
<keyword evidence="3" id="KW-0804">Transcription</keyword>
<dbReference type="SMART" id="SM00347">
    <property type="entry name" value="HTH_MARR"/>
    <property type="match status" value="1"/>
</dbReference>
<evidence type="ECO:0000313" key="6">
    <source>
        <dbReference type="Proteomes" id="UP000002601"/>
    </source>
</evidence>
<dbReference type="HOGENOM" id="CLU_083287_11_0_7"/>
<dbReference type="InterPro" id="IPR036388">
    <property type="entry name" value="WH-like_DNA-bd_sf"/>
</dbReference>
<dbReference type="KEGG" id="dsa:Desal_0973"/>
<protein>
    <submittedName>
        <fullName evidence="5">Transcriptional regulator, MarR family</fullName>
    </submittedName>
</protein>
<dbReference type="InterPro" id="IPR036390">
    <property type="entry name" value="WH_DNA-bd_sf"/>
</dbReference>
<evidence type="ECO:0000256" key="2">
    <source>
        <dbReference type="ARBA" id="ARBA00023125"/>
    </source>
</evidence>
<dbReference type="InterPro" id="IPR052067">
    <property type="entry name" value="Metal_resp_HTH_trans_reg"/>
</dbReference>
<dbReference type="eggNOG" id="COG1846">
    <property type="taxonomic scope" value="Bacteria"/>
</dbReference>
<dbReference type="PANTHER" id="PTHR35790:SF4">
    <property type="entry name" value="HTH-TYPE TRANSCRIPTIONAL REGULATOR PCHR"/>
    <property type="match status" value="1"/>
</dbReference>
<dbReference type="GO" id="GO:0003700">
    <property type="term" value="F:DNA-binding transcription factor activity"/>
    <property type="evidence" value="ECO:0007669"/>
    <property type="project" value="InterPro"/>
</dbReference>
<sequence>MKDVEEIIPHMRELGRVLVKYNMVERKAFDFGIGIELYPSEIHTLSAIDALGGCGITDLARESGVTKGAASQLVSKLVKKGLMLKEPDPQNGSKVILRLTELGKKASENHYKYHLDHDSEFIDYLRSMSEEELEMFDDICSKMNDWMDSYLK</sequence>
<dbReference type="STRING" id="526222.Desal_0973"/>
<keyword evidence="6" id="KW-1185">Reference proteome</keyword>
<accession>C6C0A4</accession>
<reference evidence="5 6" key="1">
    <citation type="submission" date="2009-06" db="EMBL/GenBank/DDBJ databases">
        <title>Complete sequence of Desulfovibrio salexigens DSM 2638.</title>
        <authorList>
            <consortium name="US DOE Joint Genome Institute"/>
            <person name="Lucas S."/>
            <person name="Copeland A."/>
            <person name="Lapidus A."/>
            <person name="Glavina del Rio T."/>
            <person name="Tice H."/>
            <person name="Bruce D."/>
            <person name="Goodwin L."/>
            <person name="Pitluck S."/>
            <person name="Munk A.C."/>
            <person name="Brettin T."/>
            <person name="Detter J.C."/>
            <person name="Han C."/>
            <person name="Tapia R."/>
            <person name="Larimer F."/>
            <person name="Land M."/>
            <person name="Hauser L."/>
            <person name="Kyrpides N."/>
            <person name="Anderson I."/>
            <person name="Wall J.D."/>
            <person name="Arkin A.P."/>
            <person name="Dehal P."/>
            <person name="Chivian D."/>
            <person name="Giles B."/>
            <person name="Hazen T.C."/>
        </authorList>
    </citation>
    <scope>NUCLEOTIDE SEQUENCE [LARGE SCALE GENOMIC DNA]</scope>
    <source>
        <strain evidence="6">ATCC 14822 / DSM 2638 / NCIMB 8403 / VKM B-1763</strain>
    </source>
</reference>
<dbReference type="Proteomes" id="UP000002601">
    <property type="component" value="Chromosome"/>
</dbReference>
<dbReference type="OrthoDB" id="5458121at2"/>
<evidence type="ECO:0000313" key="5">
    <source>
        <dbReference type="EMBL" id="ACS79038.1"/>
    </source>
</evidence>
<dbReference type="RefSeq" id="WP_015850857.1">
    <property type="nucleotide sequence ID" value="NC_012881.1"/>
</dbReference>
<dbReference type="Pfam" id="PF01047">
    <property type="entry name" value="MarR"/>
    <property type="match status" value="1"/>
</dbReference>
<dbReference type="GO" id="GO:0003677">
    <property type="term" value="F:DNA binding"/>
    <property type="evidence" value="ECO:0007669"/>
    <property type="project" value="UniProtKB-KW"/>
</dbReference>
<dbReference type="AlphaFoldDB" id="C6C0A4"/>
<gene>
    <name evidence="5" type="ordered locus">Desal_0973</name>
</gene>